<dbReference type="PANTHER" id="PTHR10098:SF108">
    <property type="entry name" value="TETRATRICOPEPTIDE REPEAT PROTEIN 28"/>
    <property type="match status" value="1"/>
</dbReference>
<dbReference type="PANTHER" id="PTHR10098">
    <property type="entry name" value="RAPSYN-RELATED"/>
    <property type="match status" value="1"/>
</dbReference>
<comment type="caution">
    <text evidence="2">The sequence shown here is derived from an EMBL/GenBank/DDBJ whole genome shotgun (WGS) entry which is preliminary data.</text>
</comment>
<sequence>MTKIPQPRNDQSRERSGLDIQINECLNLNRLNYTEDEANYILSLERNPTNKFSALGFAASLTTAVKPDLSQYQIVHFATHGCVSQKNPQLTKLVLSQFDEKRQTIDGNLNLNKIYNLNLPVELVTLSACKTGLGQNVQGEGLVGLTRGFMYAGAKRVVVSLWSVNDLSTATLMQNFYQKYLEGKQNPVAAMRAAQLEMWDSGKGKAPYYWAAFTVQGEWQ</sequence>
<dbReference type="Pfam" id="PF12770">
    <property type="entry name" value="CHAT"/>
    <property type="match status" value="1"/>
</dbReference>
<protein>
    <submittedName>
        <fullName evidence="2">CHAT domain-containing protein</fullName>
    </submittedName>
</protein>
<organism evidence="2 3">
    <name type="scientific">Scytonema hofmannii FACHB-248</name>
    <dbReference type="NCBI Taxonomy" id="1842502"/>
    <lineage>
        <taxon>Bacteria</taxon>
        <taxon>Bacillati</taxon>
        <taxon>Cyanobacteriota</taxon>
        <taxon>Cyanophyceae</taxon>
        <taxon>Nostocales</taxon>
        <taxon>Scytonemataceae</taxon>
        <taxon>Scytonema</taxon>
    </lineage>
</organism>
<gene>
    <name evidence="2" type="ORF">H6G81_06505</name>
</gene>
<dbReference type="EMBL" id="JACJTA010000009">
    <property type="protein sequence ID" value="MBD2604187.1"/>
    <property type="molecule type" value="Genomic_DNA"/>
</dbReference>
<evidence type="ECO:0000259" key="1">
    <source>
        <dbReference type="Pfam" id="PF12770"/>
    </source>
</evidence>
<reference evidence="2 3" key="1">
    <citation type="journal article" date="2020" name="ISME J.">
        <title>Comparative genomics reveals insights into cyanobacterial evolution and habitat adaptation.</title>
        <authorList>
            <person name="Chen M.Y."/>
            <person name="Teng W.K."/>
            <person name="Zhao L."/>
            <person name="Hu C.X."/>
            <person name="Zhou Y.K."/>
            <person name="Han B.P."/>
            <person name="Song L.R."/>
            <person name="Shu W.S."/>
        </authorList>
    </citation>
    <scope>NUCLEOTIDE SEQUENCE [LARGE SCALE GENOMIC DNA]</scope>
    <source>
        <strain evidence="2 3">FACHB-248</strain>
    </source>
</reference>
<keyword evidence="3" id="KW-1185">Reference proteome</keyword>
<accession>A0ABR8GLC0</accession>
<evidence type="ECO:0000313" key="3">
    <source>
        <dbReference type="Proteomes" id="UP000660380"/>
    </source>
</evidence>
<dbReference type="RefSeq" id="WP_084763146.1">
    <property type="nucleotide sequence ID" value="NZ_JACJTA010000009.1"/>
</dbReference>
<proteinExistence type="predicted"/>
<feature type="domain" description="CHAT" evidence="1">
    <location>
        <begin position="24"/>
        <end position="217"/>
    </location>
</feature>
<name>A0ABR8GLC0_9CYAN</name>
<dbReference type="InterPro" id="IPR024983">
    <property type="entry name" value="CHAT_dom"/>
</dbReference>
<dbReference type="Proteomes" id="UP000660380">
    <property type="component" value="Unassembled WGS sequence"/>
</dbReference>
<evidence type="ECO:0000313" key="2">
    <source>
        <dbReference type="EMBL" id="MBD2604187.1"/>
    </source>
</evidence>